<protein>
    <submittedName>
        <fullName evidence="5">Aldehyde dehydrogenase</fullName>
    </submittedName>
</protein>
<dbReference type="InterPro" id="IPR015590">
    <property type="entry name" value="Aldehyde_DH_dom"/>
</dbReference>
<gene>
    <name evidence="5" type="ORF">H7J73_13470</name>
</gene>
<dbReference type="CDD" id="cd07112">
    <property type="entry name" value="ALDH_GABALDH-PuuC"/>
    <property type="match status" value="1"/>
</dbReference>
<dbReference type="Pfam" id="PF00171">
    <property type="entry name" value="Aldedh"/>
    <property type="match status" value="1"/>
</dbReference>
<feature type="domain" description="Aldehyde dehydrogenase" evidence="4">
    <location>
        <begin position="64"/>
        <end position="524"/>
    </location>
</feature>
<evidence type="ECO:0000313" key="6">
    <source>
        <dbReference type="Proteomes" id="UP001526201"/>
    </source>
</evidence>
<accession>A0ABT3CC26</accession>
<proteinExistence type="inferred from homology"/>
<reference evidence="5 6" key="1">
    <citation type="journal article" date="2022" name="BMC Genomics">
        <title>Comparative genome analysis of mycobacteria focusing on tRNA and non-coding RNA.</title>
        <authorList>
            <person name="Behra P.R.K."/>
            <person name="Pettersson B.M.F."/>
            <person name="Ramesh M."/>
            <person name="Das S."/>
            <person name="Dasgupta S."/>
            <person name="Kirsebom L.A."/>
        </authorList>
    </citation>
    <scope>NUCLEOTIDE SEQUENCE [LARGE SCALE GENOMIC DNA]</scope>
    <source>
        <strain evidence="5 6">DSM 44078</strain>
    </source>
</reference>
<name>A0ABT3CC26_9MYCO</name>
<dbReference type="Gene3D" id="3.40.605.10">
    <property type="entry name" value="Aldehyde Dehydrogenase, Chain A, domain 1"/>
    <property type="match status" value="1"/>
</dbReference>
<sequence>MPLPRIEKTDLKLRKHRLYRLVLERQGDVVTSTEETPATLHDWTRHAAALTPRDGIFVDGSFRPAQSGATFDSVDPSTGRVLASVASGQAEDVDVAVTAARRAFDGGDWSHASISERKRVLVRLAELINDNSVELALLDSLDMGKLVTEAHTVDVPSGAGLFSYYGEALDKINGEIAPTEPGNLALVTREPLGVVAAVTPWNFPLDLAIWKVAPALAAGNSVVLKPSERAPLSSLRLAELASEAGLPDGVLNVVPGFGDTAGAALGLHPGVDVLAFTGSTATGRRFLRYASESNLKQVWLECGGKSPNLVFADADLDQAVDMAAFGAFYNQGAVCSSNSRLLVHKSIAEQFVADLIERAAAMLPGNPLDPAATQGAIVDEAHTAHVLGFIDRARTNGEIRVGGQRSTVDGRGCFIEPTIVTGLDSCAELITDEVFGPVLAVQTFDDEDEAIRMANDTIYGLAASVWTNDLRRAHRVSAALRAGTVSVNTVDALSAQTPFGGFKQSGFGRDLSLHALDKYTGLKTTWIKL</sequence>
<dbReference type="PANTHER" id="PTHR11699">
    <property type="entry name" value="ALDEHYDE DEHYDROGENASE-RELATED"/>
    <property type="match status" value="1"/>
</dbReference>
<dbReference type="InterPro" id="IPR029510">
    <property type="entry name" value="Ald_DH_CS_GLU"/>
</dbReference>
<evidence type="ECO:0000259" key="4">
    <source>
        <dbReference type="Pfam" id="PF00171"/>
    </source>
</evidence>
<organism evidence="5 6">
    <name type="scientific">Mycolicibacterium komossense</name>
    <dbReference type="NCBI Taxonomy" id="1779"/>
    <lineage>
        <taxon>Bacteria</taxon>
        <taxon>Bacillati</taxon>
        <taxon>Actinomycetota</taxon>
        <taxon>Actinomycetes</taxon>
        <taxon>Mycobacteriales</taxon>
        <taxon>Mycobacteriaceae</taxon>
        <taxon>Mycolicibacterium</taxon>
    </lineage>
</organism>
<feature type="active site" evidence="2">
    <location>
        <position position="301"/>
    </location>
</feature>
<keyword evidence="6" id="KW-1185">Reference proteome</keyword>
<dbReference type="InterPro" id="IPR016161">
    <property type="entry name" value="Ald_DH/histidinol_DH"/>
</dbReference>
<dbReference type="Gene3D" id="3.40.309.10">
    <property type="entry name" value="Aldehyde Dehydrogenase, Chain A, domain 2"/>
    <property type="match status" value="1"/>
</dbReference>
<dbReference type="PROSITE" id="PS00687">
    <property type="entry name" value="ALDEHYDE_DEHYDR_GLU"/>
    <property type="match status" value="1"/>
</dbReference>
<evidence type="ECO:0000256" key="2">
    <source>
        <dbReference type="PROSITE-ProRule" id="PRU10007"/>
    </source>
</evidence>
<comment type="caution">
    <text evidence="5">The sequence shown here is derived from an EMBL/GenBank/DDBJ whole genome shotgun (WGS) entry which is preliminary data.</text>
</comment>
<dbReference type="InterPro" id="IPR016163">
    <property type="entry name" value="Ald_DH_C"/>
</dbReference>
<evidence type="ECO:0000256" key="1">
    <source>
        <dbReference type="ARBA" id="ARBA00023002"/>
    </source>
</evidence>
<dbReference type="Proteomes" id="UP001526201">
    <property type="component" value="Unassembled WGS sequence"/>
</dbReference>
<keyword evidence="1 3" id="KW-0560">Oxidoreductase</keyword>
<dbReference type="SUPFAM" id="SSF53720">
    <property type="entry name" value="ALDH-like"/>
    <property type="match status" value="1"/>
</dbReference>
<evidence type="ECO:0000256" key="3">
    <source>
        <dbReference type="RuleBase" id="RU003345"/>
    </source>
</evidence>
<dbReference type="InterPro" id="IPR016162">
    <property type="entry name" value="Ald_DH_N"/>
</dbReference>
<dbReference type="EMBL" id="JACKTY010000029">
    <property type="protein sequence ID" value="MCV7227039.1"/>
    <property type="molecule type" value="Genomic_DNA"/>
</dbReference>
<comment type="similarity">
    <text evidence="3">Belongs to the aldehyde dehydrogenase family.</text>
</comment>
<evidence type="ECO:0000313" key="5">
    <source>
        <dbReference type="EMBL" id="MCV7227039.1"/>
    </source>
</evidence>